<keyword evidence="2" id="KW-1185">Reference proteome</keyword>
<reference evidence="1 2" key="1">
    <citation type="submission" date="2017-06" db="EMBL/GenBank/DDBJ databases">
        <title>Whole Genome Sequences of Colwellia marinimaniae MTCD1.</title>
        <authorList>
            <person name="Kusumoto H."/>
            <person name="Inoue M."/>
            <person name="Tanikawa K."/>
            <person name="Maeji H."/>
            <person name="Cameron J.H."/>
            <person name="Bartlett D.H."/>
        </authorList>
    </citation>
    <scope>NUCLEOTIDE SEQUENCE [LARGE SCALE GENOMIC DNA]</scope>
    <source>
        <strain evidence="1 2">MTCD1</strain>
    </source>
</reference>
<accession>A0ABQ0MW28</accession>
<protein>
    <recommendedName>
        <fullName evidence="3">DUF2946 domain-containing protein</fullName>
    </recommendedName>
</protein>
<dbReference type="RefSeq" id="WP_057183146.1">
    <property type="nucleotide sequence ID" value="NZ_BDQM01000016.1"/>
</dbReference>
<sequence>MLPTFTKALMVLLLCLTFIGQVMASTLMPYHMMNMMNMNEVTMQQQSHDMAMMADNAEQMASDSATATNDCCTNDCECLIAGCSTFAALSQTAQTEFNMASASKIHCITTSALSQYLTSLYRPPILS</sequence>
<dbReference type="InterPro" id="IPR048034">
    <property type="entry name" value="CopL-like"/>
</dbReference>
<evidence type="ECO:0008006" key="3">
    <source>
        <dbReference type="Google" id="ProtNLM"/>
    </source>
</evidence>
<proteinExistence type="predicted"/>
<evidence type="ECO:0000313" key="1">
    <source>
        <dbReference type="EMBL" id="GAW96571.1"/>
    </source>
</evidence>
<name>A0ABQ0MW28_9GAMM</name>
<evidence type="ECO:0000313" key="2">
    <source>
        <dbReference type="Proteomes" id="UP000197068"/>
    </source>
</evidence>
<gene>
    <name evidence="1" type="ORF">MTCD1_02190</name>
</gene>
<organism evidence="1 2">
    <name type="scientific">Colwellia marinimaniae</name>
    <dbReference type="NCBI Taxonomy" id="1513592"/>
    <lineage>
        <taxon>Bacteria</taxon>
        <taxon>Pseudomonadati</taxon>
        <taxon>Pseudomonadota</taxon>
        <taxon>Gammaproteobacteria</taxon>
        <taxon>Alteromonadales</taxon>
        <taxon>Colwelliaceae</taxon>
        <taxon>Colwellia</taxon>
    </lineage>
</organism>
<dbReference type="EMBL" id="BDQM01000016">
    <property type="protein sequence ID" value="GAW96571.1"/>
    <property type="molecule type" value="Genomic_DNA"/>
</dbReference>
<comment type="caution">
    <text evidence="1">The sequence shown here is derived from an EMBL/GenBank/DDBJ whole genome shotgun (WGS) entry which is preliminary data.</text>
</comment>
<dbReference type="NCBIfam" id="NF033807">
    <property type="entry name" value="CopL_fam"/>
    <property type="match status" value="1"/>
</dbReference>
<dbReference type="Proteomes" id="UP000197068">
    <property type="component" value="Unassembled WGS sequence"/>
</dbReference>